<evidence type="ECO:0000313" key="3">
    <source>
        <dbReference type="EMBL" id="SMY13289.1"/>
    </source>
</evidence>
<proteinExistence type="predicted"/>
<sequence>MRTLRVHVGQLRQRTREDGETGQVAIGVLLTTVVVIAATFAFMVFAEAVDLRSSTQKGADAAATSAAETARSTWIEAWLRAQKASPQELPSDDSGDNDRTDDEDEGDEDEDEEEFQLDHVYSPPEPFWAGSVAAAMPAAADYAAKNDGGTLTRYLPEHGNRISVDVHRSKETSSRQGSRFVPSIGGDSSATAQVVTPAGLTCAPLPGGMIEAWTLQCTSAKGSARAYYTGNVLVSWEESAFERMYTIRLDR</sequence>
<protein>
    <recommendedName>
        <fullName evidence="5">Flp pilus-assembly TadE/G-like</fullName>
    </recommendedName>
</protein>
<keyword evidence="2" id="KW-0472">Membrane</keyword>
<dbReference type="EMBL" id="FXZM01000031">
    <property type="protein sequence ID" value="SMY13289.1"/>
    <property type="molecule type" value="Genomic_DNA"/>
</dbReference>
<feature type="region of interest" description="Disordered" evidence="1">
    <location>
        <begin position="83"/>
        <end position="115"/>
    </location>
</feature>
<reference evidence="4" key="1">
    <citation type="submission" date="2017-03" db="EMBL/GenBank/DDBJ databases">
        <authorList>
            <person name="Monnet C."/>
        </authorList>
    </citation>
    <scope>NUCLEOTIDE SEQUENCE [LARGE SCALE GENOMIC DNA]</scope>
    <source>
        <strain evidence="4">SJ5-8</strain>
    </source>
</reference>
<keyword evidence="4" id="KW-1185">Reference proteome</keyword>
<feature type="transmembrane region" description="Helical" evidence="2">
    <location>
        <begin position="21"/>
        <end position="46"/>
    </location>
</feature>
<name>A0A2H1L8V3_9MICO</name>
<evidence type="ECO:0000256" key="1">
    <source>
        <dbReference type="SAM" id="MobiDB-lite"/>
    </source>
</evidence>
<organism evidence="3 4">
    <name type="scientific">Brevibacterium jeotgali</name>
    <dbReference type="NCBI Taxonomy" id="1262550"/>
    <lineage>
        <taxon>Bacteria</taxon>
        <taxon>Bacillati</taxon>
        <taxon>Actinomycetota</taxon>
        <taxon>Actinomycetes</taxon>
        <taxon>Micrococcales</taxon>
        <taxon>Brevibacteriaceae</taxon>
        <taxon>Brevibacterium</taxon>
    </lineage>
</organism>
<dbReference type="AlphaFoldDB" id="A0A2H1L8V3"/>
<accession>A0A2H1L8V3</accession>
<keyword evidence="2" id="KW-1133">Transmembrane helix</keyword>
<dbReference type="Proteomes" id="UP000234462">
    <property type="component" value="Unassembled WGS sequence"/>
</dbReference>
<gene>
    <name evidence="3" type="ORF">BJEO58_02905</name>
</gene>
<dbReference type="OrthoDB" id="9977651at2"/>
<keyword evidence="2" id="KW-0812">Transmembrane</keyword>
<evidence type="ECO:0000313" key="4">
    <source>
        <dbReference type="Proteomes" id="UP000234462"/>
    </source>
</evidence>
<dbReference type="RefSeq" id="WP_101590173.1">
    <property type="nucleotide sequence ID" value="NZ_FXZM01000031.1"/>
</dbReference>
<feature type="compositionally biased region" description="Acidic residues" evidence="1">
    <location>
        <begin position="90"/>
        <end position="115"/>
    </location>
</feature>
<evidence type="ECO:0008006" key="5">
    <source>
        <dbReference type="Google" id="ProtNLM"/>
    </source>
</evidence>
<feature type="region of interest" description="Disordered" evidence="1">
    <location>
        <begin position="168"/>
        <end position="188"/>
    </location>
</feature>
<evidence type="ECO:0000256" key="2">
    <source>
        <dbReference type="SAM" id="Phobius"/>
    </source>
</evidence>